<reference evidence="4 5" key="1">
    <citation type="journal article" date="2016" name="Gut Pathog.">
        <title>Whole genome sequencing of "Faecalibaculum rodentium" ALO17, isolated from C57BL/6J laboratory mouse feces.</title>
        <authorList>
            <person name="Lim S."/>
            <person name="Chang D.H."/>
            <person name="Ahn S."/>
            <person name="Kim B.C."/>
        </authorList>
    </citation>
    <scope>NUCLEOTIDE SEQUENCE [LARGE SCALE GENOMIC DNA]</scope>
    <source>
        <strain evidence="4 5">Alo17</strain>
    </source>
</reference>
<dbReference type="Gene3D" id="3.40.50.2000">
    <property type="entry name" value="Glycogen Phosphorylase B"/>
    <property type="match status" value="2"/>
</dbReference>
<evidence type="ECO:0000256" key="1">
    <source>
        <dbReference type="SAM" id="MobiDB-lite"/>
    </source>
</evidence>
<sequence length="677" mass="76842">MRIGIFTDTYLPDINGVVSSIVTLKGALEDLGHQVFVITNHSGSTICREGDILRLPGIELKRLYGYKMSSPFQLTADRYIRDMNLDVIHVQTEYGVAIYGRQVARDFHIPLVYTYHTMWENYTHYFNPMELTGVEKLSRAALRSISRTYGNGGQAVIAPSQKTKEALLRYGVITPIYVVPTGLDLSRFDMTELDPDRRQKLAESLGLKPEDHIVLFVGRLAKEKMLEMVIDAVIQSDDEHIRLLVVGSGPDEAHYHEMARERGAGDRIIFTGRVESEDVPYYYGLADCFASASTSETQGMTYIEALAAGLPVFGRRDPVLEDLVTEGITGYYFDDARELTDKLGTFFDEDHEGQAQACIAKTRTYTREIFGSKVSSVYEQAVADYAATYDVKKMRAVGDFMYLTLQRDADQEPLKLLIPMDDFFDLKIGLQARLDAWVVTNYLQFQNYYRAWMAARKKLSSRDMTAWQLKDWLVRRRGLDTAKASAVVEEFTARNYLDDQDYAQNKAAYWQGMGSSRKTIRRKLLRDGLEAGLVESVISQMDPDLEYDSARKAALGMLKTMKAQSARYKRQLVVRRLENRGFSPEIARQTGEDLELEQDDGEALQHALDNAARLYISLEEDKRKEKILQYCLRQGFTADEVQERLPDVFARMERQTLAAETGAGHADEDASADSQED</sequence>
<dbReference type="InterPro" id="IPR001296">
    <property type="entry name" value="Glyco_trans_1"/>
</dbReference>
<dbReference type="SUPFAM" id="SSF53756">
    <property type="entry name" value="UDP-Glycosyltransferase/glycogen phosphorylase"/>
    <property type="match status" value="1"/>
</dbReference>
<protein>
    <submittedName>
        <fullName evidence="4">Uncharacterized protein</fullName>
    </submittedName>
</protein>
<dbReference type="AlphaFoldDB" id="A0A140DYM7"/>
<dbReference type="RefSeq" id="WP_067559744.1">
    <property type="nucleotide sequence ID" value="NZ_CANSHE010000001.1"/>
</dbReference>
<gene>
    <name evidence="4" type="ORF">AALO17_26200</name>
</gene>
<dbReference type="InterPro" id="IPR050194">
    <property type="entry name" value="Glycosyltransferase_grp1"/>
</dbReference>
<dbReference type="STRING" id="1702221.AALO17_26200"/>
<dbReference type="InterPro" id="IPR036388">
    <property type="entry name" value="WH-like_DNA-bd_sf"/>
</dbReference>
<dbReference type="PANTHER" id="PTHR45947:SF3">
    <property type="entry name" value="SULFOQUINOVOSYL TRANSFERASE SQD2"/>
    <property type="match status" value="1"/>
</dbReference>
<dbReference type="InterPro" id="IPR028098">
    <property type="entry name" value="Glyco_trans_4-like_N"/>
</dbReference>
<proteinExistence type="predicted"/>
<dbReference type="Gene3D" id="1.10.10.10">
    <property type="entry name" value="Winged helix-like DNA-binding domain superfamily/Winged helix DNA-binding domain"/>
    <property type="match status" value="1"/>
</dbReference>
<dbReference type="GO" id="GO:0016757">
    <property type="term" value="F:glycosyltransferase activity"/>
    <property type="evidence" value="ECO:0007669"/>
    <property type="project" value="InterPro"/>
</dbReference>
<accession>A0A140DYM7</accession>
<dbReference type="PATRIC" id="fig|1702221.3.peg.2549"/>
<evidence type="ECO:0000259" key="3">
    <source>
        <dbReference type="Pfam" id="PF13439"/>
    </source>
</evidence>
<dbReference type="PANTHER" id="PTHR45947">
    <property type="entry name" value="SULFOQUINOVOSYL TRANSFERASE SQD2"/>
    <property type="match status" value="1"/>
</dbReference>
<evidence type="ECO:0000259" key="2">
    <source>
        <dbReference type="Pfam" id="PF00534"/>
    </source>
</evidence>
<feature type="region of interest" description="Disordered" evidence="1">
    <location>
        <begin position="656"/>
        <end position="677"/>
    </location>
</feature>
<dbReference type="GeneID" id="78479106"/>
<feature type="domain" description="Glycosyl transferase family 1" evidence="2">
    <location>
        <begin position="199"/>
        <end position="350"/>
    </location>
</feature>
<name>A0A140DYM7_9FIRM</name>
<dbReference type="Pfam" id="PF13439">
    <property type="entry name" value="Glyco_transf_4"/>
    <property type="match status" value="1"/>
</dbReference>
<dbReference type="Pfam" id="PF00534">
    <property type="entry name" value="Glycos_transf_1"/>
    <property type="match status" value="1"/>
</dbReference>
<feature type="domain" description="Glycosyltransferase subfamily 4-like N-terminal" evidence="3">
    <location>
        <begin position="14"/>
        <end position="187"/>
    </location>
</feature>
<organism evidence="4 5">
    <name type="scientific">Faecalibaculum rodentium</name>
    <dbReference type="NCBI Taxonomy" id="1702221"/>
    <lineage>
        <taxon>Bacteria</taxon>
        <taxon>Bacillati</taxon>
        <taxon>Bacillota</taxon>
        <taxon>Erysipelotrichia</taxon>
        <taxon>Erysipelotrichales</taxon>
        <taxon>Erysipelotrichaceae</taxon>
        <taxon>Faecalibaculum</taxon>
    </lineage>
</organism>
<dbReference type="OrthoDB" id="9802525at2"/>
<keyword evidence="5" id="KW-1185">Reference proteome</keyword>
<evidence type="ECO:0000313" key="5">
    <source>
        <dbReference type="Proteomes" id="UP000069771"/>
    </source>
</evidence>
<dbReference type="EMBL" id="CP011391">
    <property type="protein sequence ID" value="AMK55754.1"/>
    <property type="molecule type" value="Genomic_DNA"/>
</dbReference>
<dbReference type="KEGG" id="fro:AALO17_26200"/>
<dbReference type="Proteomes" id="UP000069771">
    <property type="component" value="Chromosome"/>
</dbReference>
<evidence type="ECO:0000313" key="4">
    <source>
        <dbReference type="EMBL" id="AMK55754.1"/>
    </source>
</evidence>